<feature type="transmembrane region" description="Helical" evidence="10">
    <location>
        <begin position="711"/>
        <end position="735"/>
    </location>
</feature>
<dbReference type="FunFam" id="3.40.50.300:FF:000973">
    <property type="entry name" value="Multidrug resistance-associated protein 4"/>
    <property type="match status" value="1"/>
</dbReference>
<dbReference type="Pfam" id="PF00664">
    <property type="entry name" value="ABC_membrane"/>
    <property type="match status" value="2"/>
</dbReference>
<dbReference type="eggNOG" id="KOG0054">
    <property type="taxonomic scope" value="Eukaryota"/>
</dbReference>
<dbReference type="VEuPathDB" id="FungiDB:UMAG_00450"/>
<dbReference type="CDD" id="cd03250">
    <property type="entry name" value="ABCC_MRP_domain1"/>
    <property type="match status" value="1"/>
</dbReference>
<feature type="domain" description="ABC transporter" evidence="11">
    <location>
        <begin position="859"/>
        <end position="1093"/>
    </location>
</feature>
<dbReference type="RefSeq" id="XP_011386316.1">
    <property type="nucleotide sequence ID" value="XM_011388014.1"/>
</dbReference>
<evidence type="ECO:0000259" key="11">
    <source>
        <dbReference type="PROSITE" id="PS50893"/>
    </source>
</evidence>
<feature type="transmembrane region" description="Helical" evidence="10">
    <location>
        <begin position="28"/>
        <end position="45"/>
    </location>
</feature>
<feature type="transmembrane region" description="Helical" evidence="10">
    <location>
        <begin position="1177"/>
        <end position="1198"/>
    </location>
</feature>
<feature type="domain" description="ABC transporter" evidence="11">
    <location>
        <begin position="1518"/>
        <end position="1800"/>
    </location>
</feature>
<dbReference type="InParanoid" id="A0A0D1D0W6"/>
<feature type="transmembrane region" description="Helical" evidence="10">
    <location>
        <begin position="156"/>
        <end position="180"/>
    </location>
</feature>
<feature type="compositionally biased region" description="Basic and acidic residues" evidence="9">
    <location>
        <begin position="1123"/>
        <end position="1139"/>
    </location>
</feature>
<dbReference type="FunFam" id="1.20.1560.10:FF:000013">
    <property type="entry name" value="ABC transporter C family member 2"/>
    <property type="match status" value="1"/>
</dbReference>
<dbReference type="Pfam" id="PF00005">
    <property type="entry name" value="ABC_tran"/>
    <property type="match status" value="2"/>
</dbReference>
<evidence type="ECO:0000256" key="7">
    <source>
        <dbReference type="ARBA" id="ARBA00022989"/>
    </source>
</evidence>
<feature type="transmembrane region" description="Helical" evidence="10">
    <location>
        <begin position="1423"/>
        <end position="1444"/>
    </location>
</feature>
<dbReference type="GO" id="GO:0005524">
    <property type="term" value="F:ATP binding"/>
    <property type="evidence" value="ECO:0007669"/>
    <property type="project" value="UniProtKB-KW"/>
</dbReference>
<evidence type="ECO:0000256" key="4">
    <source>
        <dbReference type="ARBA" id="ARBA00022737"/>
    </source>
</evidence>
<dbReference type="OrthoDB" id="6500128at2759"/>
<dbReference type="InterPro" id="IPR017871">
    <property type="entry name" value="ABC_transporter-like_CS"/>
</dbReference>
<dbReference type="CDD" id="cd18604">
    <property type="entry name" value="ABC_6TM_VMR1_D2_like"/>
    <property type="match status" value="1"/>
</dbReference>
<keyword evidence="3 10" id="KW-0812">Transmembrane</keyword>
<dbReference type="CDD" id="cd18596">
    <property type="entry name" value="ABC_6TM_VMR1_D1_like"/>
    <property type="match status" value="1"/>
</dbReference>
<evidence type="ECO:0000259" key="12">
    <source>
        <dbReference type="PROSITE" id="PS50929"/>
    </source>
</evidence>
<dbReference type="PROSITE" id="PS00211">
    <property type="entry name" value="ABC_TRANSPORTER_1"/>
    <property type="match status" value="2"/>
</dbReference>
<feature type="domain" description="ABC transmembrane type-1" evidence="12">
    <location>
        <begin position="411"/>
        <end position="776"/>
    </location>
</feature>
<feature type="domain" description="ABC transmembrane type-1" evidence="12">
    <location>
        <begin position="1208"/>
        <end position="1478"/>
    </location>
</feature>
<feature type="compositionally biased region" description="Basic and acidic residues" evidence="9">
    <location>
        <begin position="564"/>
        <end position="585"/>
    </location>
</feature>
<evidence type="ECO:0000256" key="3">
    <source>
        <dbReference type="ARBA" id="ARBA00022692"/>
    </source>
</evidence>
<evidence type="ECO:0000256" key="5">
    <source>
        <dbReference type="ARBA" id="ARBA00022741"/>
    </source>
</evidence>
<evidence type="ECO:0000313" key="13">
    <source>
        <dbReference type="EMBL" id="KIS72028.1"/>
    </source>
</evidence>
<feature type="transmembrane region" description="Helical" evidence="10">
    <location>
        <begin position="1318"/>
        <end position="1336"/>
    </location>
</feature>
<dbReference type="CDD" id="cd03244">
    <property type="entry name" value="ABCC_MRP_domain2"/>
    <property type="match status" value="1"/>
</dbReference>
<proteinExistence type="predicted"/>
<feature type="transmembrane region" description="Helical" evidence="10">
    <location>
        <begin position="626"/>
        <end position="646"/>
    </location>
</feature>
<evidence type="ECO:0000256" key="9">
    <source>
        <dbReference type="SAM" id="MobiDB-lite"/>
    </source>
</evidence>
<feature type="region of interest" description="Disordered" evidence="9">
    <location>
        <begin position="1123"/>
        <end position="1165"/>
    </location>
</feature>
<feature type="transmembrane region" description="Helical" evidence="10">
    <location>
        <begin position="226"/>
        <end position="247"/>
    </location>
</feature>
<dbReference type="InterPro" id="IPR027417">
    <property type="entry name" value="P-loop_NTPase"/>
</dbReference>
<dbReference type="SUPFAM" id="SSF90123">
    <property type="entry name" value="ABC transporter transmembrane region"/>
    <property type="match status" value="2"/>
</dbReference>
<evidence type="ECO:0000256" key="6">
    <source>
        <dbReference type="ARBA" id="ARBA00022840"/>
    </source>
</evidence>
<keyword evidence="8 10" id="KW-0472">Membrane</keyword>
<feature type="transmembrane region" description="Helical" evidence="10">
    <location>
        <begin position="200"/>
        <end position="219"/>
    </location>
</feature>
<feature type="transmembrane region" description="Helical" evidence="10">
    <location>
        <begin position="747"/>
        <end position="775"/>
    </location>
</feature>
<dbReference type="EMBL" id="CM003140">
    <property type="protein sequence ID" value="KIS72028.1"/>
    <property type="molecule type" value="Genomic_DNA"/>
</dbReference>
<feature type="transmembrane region" description="Helical" evidence="10">
    <location>
        <begin position="410"/>
        <end position="431"/>
    </location>
</feature>
<feature type="region of interest" description="Disordered" evidence="9">
    <location>
        <begin position="552"/>
        <end position="586"/>
    </location>
</feature>
<dbReference type="InterPro" id="IPR003593">
    <property type="entry name" value="AAA+_ATPase"/>
</dbReference>
<dbReference type="SUPFAM" id="SSF52540">
    <property type="entry name" value="P-loop containing nucleoside triphosphate hydrolases"/>
    <property type="match status" value="2"/>
</dbReference>
<dbReference type="InterPro" id="IPR003439">
    <property type="entry name" value="ABC_transporter-like_ATP-bd"/>
</dbReference>
<dbReference type="OMA" id="RCTHDED"/>
<evidence type="ECO:0000256" key="10">
    <source>
        <dbReference type="SAM" id="Phobius"/>
    </source>
</evidence>
<keyword evidence="6" id="KW-0067">ATP-binding</keyword>
<evidence type="ECO:0000256" key="2">
    <source>
        <dbReference type="ARBA" id="ARBA00022448"/>
    </source>
</evidence>
<dbReference type="PANTHER" id="PTHR24223">
    <property type="entry name" value="ATP-BINDING CASSETTE SUB-FAMILY C"/>
    <property type="match status" value="1"/>
</dbReference>
<gene>
    <name evidence="13" type="ORF">UMAG_00450</name>
</gene>
<sequence length="1817" mass="199865">MHHHQTIIDHQTVSCPVSYTSLSLVFDAYLPAALVIAVLVAHSWPKSLTSSTSFFSRVFASFVTPEDVHEYDREQAKVRQHDSRVPSSATEPAISSAGLAAKAYGSAAQFTRTREELQHNVEHTETSPLLGVRAPSPDTGVLSDAESPKQPTMVRLGLFIINLSHLLAWTAAIVVCLLSSHVADHIGSEAGFQTASGLQLAATLQTFGWTYATASSFFFPSPTPPYPLLVFYVLQIAGSSVIGYHSLLSVPHPSLSPAHGIRLLVPIFGFLSSLLTLLGISLIMNLPLQVYDTNPQHDRNGYPPPLEDYCTLWQWVSFSWVNPIINTALTRPLEETDVSQLSKLSKSEVLLKNMRRVQQHDEDKYQNAKLQAEAASAISSPLESERAAAEAEKRKPNIFRQIFWMNSRDLALDFILSIISYVLAYASPFFLRQILQALQGVAPSQTVARSNSFFAVSFTSASFTTPHQQATPWYTIPLPHVATLYAIHAVDPAKKRAFLFAFLALLASVIKTQTDLQHLYYSRRASVRIKSELTLAIYDKALRRRDVSGSLQSVSSTDTTDLPGKSDKGKDQKQKQGKDDDDHRSAASVGKVVNLMSTDTNTIASTVTALYMGYAAPMELSIATVFLYKLLGWSAFVGIGPALIIMPTQQFFTKLSFNNNKKILKARDKRINVLNELITSIRFIKFFAWERGWSERVLQARREEMKWLFRGTWITSGLMASFALTPVLFTISAFASYTVIEGKTLDVATGFTAIALFGMLRNPLSVLPMIINMIFQAKVSLDRINSFLQEDEVPEWVIKNCSDQTAVPLNEANRDRTIVLRRATLRWQAPKPSDEKKATPKPSIWARLKFWKREEVPTISSPGVEGDHISEEPAPFHLIDLDFRPPAGKMTLVCGPTGSGKSSLLSAILGEMELLEGTVTLPKRPLQLLSGGVSYCSQTAWLETMSIRDNIIFGQYFDQERYDKVLECCCLKPDLKTFPDGDETEIGENGVSLSGGQKARVALARAVYSRSPVLLLDDVLAAVDSHTARKLVDDCLCGDLVRDRTVVLATHHVETVLPYVAHVTMLDGGRIRASGSPADLKAEGLLSMLVSDSTNTSDPNAKGKQAATDLLIEDAAKDAAVEAQTKAHAEAAADADPKSPQDTTAAAAAPGTRSGSGKGKLMTAESKSTGRVKSEIYTAYLSAFGWFPIAMVVSSIAVSRSSDVLEKYWLSFWGNAYEHPAEQGRLDWFPNPSVNAAPYLLVYTGILLTWLVFGNMSMLISGRWGVVAGNKLFTRMLHTVVRSPTRFFDQTPTGRILNRFTKDIETVDNTLSGNIRMLVLFTTASLLAIASMVVTVPSFVPFLVLLTYAYYRTAASYIAAARDLRRLESVTNSPIFQSFSEVLNGVGTVRAYGAQERFLQTLHHRLDAAQSCNNLYWMANRWLLLRFDLMGAFTVFGASVLALAGGIEAGWAGIAITNAQMFTLAQYWLCRVWSGFEMDLNSVERICEYFNLSQEAPAVVDGHRPPPSWPSKVNSRGIQVKNLVLKYAQNLDPVLRGVDFEIGAGEKVGLVGRTGSGKSTLALAFFRFVEFHEGSIVIDGVDISHIGLEDLRSRLTIIPQDPVLFSGTIRENLDPFNERTDEECILALRRVNLKTSPVHTAAPSAIPSRAASIHENGTENNASSSSSTAVNSVLPVEHGTGTTVFTLDLNVSEGGSNFSQGQRQLISMARALLRSTSIIFMDEATASVDFETDAQIQKTLRSPLDADANHKTTIITIAHRLKTIIDYDRILVMDKGRIAENGSPAALLERKGIFYEMCRKTGEYEELELLARNAASS</sequence>
<evidence type="ECO:0000256" key="8">
    <source>
        <dbReference type="ARBA" id="ARBA00023136"/>
    </source>
</evidence>
<dbReference type="Proteomes" id="UP000000561">
    <property type="component" value="Chromosome 1"/>
</dbReference>
<feature type="transmembrane region" description="Helical" evidence="10">
    <location>
        <begin position="1342"/>
        <end position="1360"/>
    </location>
</feature>
<organism evidence="13 14">
    <name type="scientific">Mycosarcoma maydis</name>
    <name type="common">Corn smut fungus</name>
    <name type="synonym">Ustilago maydis</name>
    <dbReference type="NCBI Taxonomy" id="5270"/>
    <lineage>
        <taxon>Eukaryota</taxon>
        <taxon>Fungi</taxon>
        <taxon>Dikarya</taxon>
        <taxon>Basidiomycota</taxon>
        <taxon>Ustilaginomycotina</taxon>
        <taxon>Ustilaginomycetes</taxon>
        <taxon>Ustilaginales</taxon>
        <taxon>Ustilaginaceae</taxon>
        <taxon>Mycosarcoma</taxon>
    </lineage>
</organism>
<dbReference type="GeneID" id="23561749"/>
<dbReference type="Gene3D" id="3.40.50.300">
    <property type="entry name" value="P-loop containing nucleotide triphosphate hydrolases"/>
    <property type="match status" value="2"/>
</dbReference>
<keyword evidence="4" id="KW-0677">Repeat</keyword>
<accession>A0A0D1D0W6</accession>
<dbReference type="FunFam" id="3.40.50.300:FF:003757">
    <property type="entry name" value="Chromosome 1, whole genome shotgun sequence"/>
    <property type="match status" value="1"/>
</dbReference>
<dbReference type="InterPro" id="IPR011527">
    <property type="entry name" value="ABC1_TM_dom"/>
</dbReference>
<dbReference type="SMART" id="SM00382">
    <property type="entry name" value="AAA"/>
    <property type="match status" value="2"/>
</dbReference>
<evidence type="ECO:0000256" key="1">
    <source>
        <dbReference type="ARBA" id="ARBA00004141"/>
    </source>
</evidence>
<name>A0A0D1D0W6_MYCMD</name>
<keyword evidence="5" id="KW-0547">Nucleotide-binding</keyword>
<feature type="transmembrane region" description="Helical" evidence="10">
    <location>
        <begin position="1236"/>
        <end position="1253"/>
    </location>
</feature>
<dbReference type="GO" id="GO:0016020">
    <property type="term" value="C:membrane"/>
    <property type="evidence" value="ECO:0007669"/>
    <property type="project" value="UniProtKB-SubCell"/>
</dbReference>
<dbReference type="GO" id="GO:0140359">
    <property type="term" value="F:ABC-type transporter activity"/>
    <property type="evidence" value="ECO:0000318"/>
    <property type="project" value="GO_Central"/>
</dbReference>
<dbReference type="PROSITE" id="PS50929">
    <property type="entry name" value="ABC_TM1F"/>
    <property type="match status" value="2"/>
</dbReference>
<dbReference type="GO" id="GO:0016887">
    <property type="term" value="F:ATP hydrolysis activity"/>
    <property type="evidence" value="ECO:0007669"/>
    <property type="project" value="InterPro"/>
</dbReference>
<evidence type="ECO:0000313" key="14">
    <source>
        <dbReference type="Proteomes" id="UP000000561"/>
    </source>
</evidence>
<keyword evidence="7 10" id="KW-1133">Transmembrane helix</keyword>
<reference evidence="13 14" key="1">
    <citation type="journal article" date="2006" name="Nature">
        <title>Insights from the genome of the biotrophic fungal plant pathogen Ustilago maydis.</title>
        <authorList>
            <person name="Kamper J."/>
            <person name="Kahmann R."/>
            <person name="Bolker M."/>
            <person name="Ma L.J."/>
            <person name="Brefort T."/>
            <person name="Saville B.J."/>
            <person name="Banuett F."/>
            <person name="Kronstad J.W."/>
            <person name="Gold S.E."/>
            <person name="Muller O."/>
            <person name="Perlin M.H."/>
            <person name="Wosten H.A."/>
            <person name="de Vries R."/>
            <person name="Ruiz-Herrera J."/>
            <person name="Reynaga-Pena C.G."/>
            <person name="Snetselaar K."/>
            <person name="McCann M."/>
            <person name="Perez-Martin J."/>
            <person name="Feldbrugge M."/>
            <person name="Basse C.W."/>
            <person name="Steinberg G."/>
            <person name="Ibeas J.I."/>
            <person name="Holloman W."/>
            <person name="Guzman P."/>
            <person name="Farman M."/>
            <person name="Stajich J.E."/>
            <person name="Sentandreu R."/>
            <person name="Gonzalez-Prieto J.M."/>
            <person name="Kennell J.C."/>
            <person name="Molina L."/>
            <person name="Schirawski J."/>
            <person name="Mendoza-Mendoza A."/>
            <person name="Greilinger D."/>
            <person name="Munch K."/>
            <person name="Rossel N."/>
            <person name="Scherer M."/>
            <person name="Vranes M."/>
            <person name="Ladendorf O."/>
            <person name="Vincon V."/>
            <person name="Fuchs U."/>
            <person name="Sandrock B."/>
            <person name="Meng S."/>
            <person name="Ho E.C."/>
            <person name="Cahill M.J."/>
            <person name="Boyce K.J."/>
            <person name="Klose J."/>
            <person name="Klosterman S.J."/>
            <person name="Deelstra H.J."/>
            <person name="Ortiz-Castellanos L."/>
            <person name="Li W."/>
            <person name="Sanchez-Alonso P."/>
            <person name="Schreier P.H."/>
            <person name="Hauser-Hahn I."/>
            <person name="Vaupel M."/>
            <person name="Koopmann E."/>
            <person name="Friedrich G."/>
            <person name="Voss H."/>
            <person name="Schluter T."/>
            <person name="Margolis J."/>
            <person name="Platt D."/>
            <person name="Swimmer C."/>
            <person name="Gnirke A."/>
            <person name="Chen F."/>
            <person name="Vysotskaia V."/>
            <person name="Mannhaupt G."/>
            <person name="Guldener U."/>
            <person name="Munsterkotter M."/>
            <person name="Haase D."/>
            <person name="Oesterheld M."/>
            <person name="Mewes H.W."/>
            <person name="Mauceli E.W."/>
            <person name="DeCaprio D."/>
            <person name="Wade C.M."/>
            <person name="Butler J."/>
            <person name="Young S."/>
            <person name="Jaffe D.B."/>
            <person name="Calvo S."/>
            <person name="Nusbaum C."/>
            <person name="Galagan J."/>
            <person name="Birren B.W."/>
        </authorList>
    </citation>
    <scope>NUCLEOTIDE SEQUENCE [LARGE SCALE GENOMIC DNA]</scope>
    <source>
        <strain evidence="14">DSM 14603 / FGSC 9021 / UM521</strain>
    </source>
</reference>
<dbReference type="InterPro" id="IPR050173">
    <property type="entry name" value="ABC_transporter_C-like"/>
</dbReference>
<dbReference type="InterPro" id="IPR036640">
    <property type="entry name" value="ABC1_TM_sf"/>
</dbReference>
<comment type="subcellular location">
    <subcellularLocation>
        <location evidence="1">Membrane</location>
        <topology evidence="1">Multi-pass membrane protein</topology>
    </subcellularLocation>
</comment>
<dbReference type="GO" id="GO:0055085">
    <property type="term" value="P:transmembrane transport"/>
    <property type="evidence" value="ECO:0000318"/>
    <property type="project" value="GO_Central"/>
</dbReference>
<dbReference type="PANTHER" id="PTHR24223:SF415">
    <property type="entry name" value="FI20190P1"/>
    <property type="match status" value="1"/>
</dbReference>
<dbReference type="Gene3D" id="1.20.1560.10">
    <property type="entry name" value="ABC transporter type 1, transmembrane domain"/>
    <property type="match status" value="2"/>
</dbReference>
<dbReference type="KEGG" id="uma:UMAG_00450"/>
<keyword evidence="2" id="KW-0813">Transport</keyword>
<dbReference type="PROSITE" id="PS50893">
    <property type="entry name" value="ABC_TRANSPORTER_2"/>
    <property type="match status" value="2"/>
</dbReference>
<protein>
    <submittedName>
        <fullName evidence="13">Uncharacterized protein</fullName>
    </submittedName>
</protein>
<feature type="transmembrane region" description="Helical" evidence="10">
    <location>
        <begin position="267"/>
        <end position="288"/>
    </location>
</feature>
<keyword evidence="14" id="KW-1185">Reference proteome</keyword>